<feature type="region of interest" description="Disordered" evidence="1">
    <location>
        <begin position="13"/>
        <end position="52"/>
    </location>
</feature>
<sequence>MLSLGRDGGAVILSDANKMAPSRHDGEGWGQYRPRRRQNPPSLPSPPGFFRAQSLRPAGARCEFYGFQASATK</sequence>
<evidence type="ECO:0000313" key="2">
    <source>
        <dbReference type="EMBL" id="BAR99565.1"/>
    </source>
</evidence>
<dbReference type="AlphaFoldDB" id="A0A182D2C3"/>
<organism evidence="2">
    <name type="scientific">Blastochloris viridis</name>
    <name type="common">Rhodopseudomonas viridis</name>
    <dbReference type="NCBI Taxonomy" id="1079"/>
    <lineage>
        <taxon>Bacteria</taxon>
        <taxon>Pseudomonadati</taxon>
        <taxon>Pseudomonadota</taxon>
        <taxon>Alphaproteobacteria</taxon>
        <taxon>Hyphomicrobiales</taxon>
        <taxon>Blastochloridaceae</taxon>
        <taxon>Blastochloris</taxon>
    </lineage>
</organism>
<evidence type="ECO:0000256" key="1">
    <source>
        <dbReference type="SAM" id="MobiDB-lite"/>
    </source>
</evidence>
<accession>A0A182D2C3</accession>
<protein>
    <submittedName>
        <fullName evidence="2">Uncharacterized protein</fullName>
    </submittedName>
</protein>
<dbReference type="EMBL" id="AP014854">
    <property type="protein sequence ID" value="BAR99565.1"/>
    <property type="molecule type" value="Genomic_DNA"/>
</dbReference>
<name>A0A182D2C3_BLAVI</name>
<reference evidence="2" key="1">
    <citation type="journal article" date="2015" name="Genome Announc.">
        <title>Complete Genome Sequence of the Bacteriochlorophyll b-Producing Photosynthetic Bacterium Blastochloris viridis.</title>
        <authorList>
            <person name="Tsukatani Y."/>
            <person name="Hirose Y."/>
            <person name="Harada J."/>
            <person name="Misawa N."/>
            <person name="Mori K."/>
            <person name="Inoue K."/>
            <person name="Tamiaki H."/>
        </authorList>
    </citation>
    <scope>NUCLEOTIDE SEQUENCE [LARGE SCALE GENOMIC DNA]</scope>
    <source>
        <strain evidence="2">DSM 133</strain>
    </source>
</reference>
<proteinExistence type="predicted"/>
<gene>
    <name evidence="2" type="ORF">BV133_1972</name>
</gene>